<evidence type="ECO:0000313" key="2">
    <source>
        <dbReference type="EMBL" id="GGA40396.1"/>
    </source>
</evidence>
<dbReference type="EMBL" id="BMEX01000003">
    <property type="protein sequence ID" value="GGA40396.1"/>
    <property type="molecule type" value="Genomic_DNA"/>
</dbReference>
<comment type="caution">
    <text evidence="2">The sequence shown here is derived from an EMBL/GenBank/DDBJ whole genome shotgun (WGS) entry which is preliminary data.</text>
</comment>
<sequence>MFPQPFIYERKKSPFRKYRKDFEGSPFLGDLKGAVSKPSVDNIRGQSIPQHRLPLRQSKNN</sequence>
<protein>
    <submittedName>
        <fullName evidence="2">Uncharacterized protein</fullName>
    </submittedName>
</protein>
<reference evidence="3" key="1">
    <citation type="journal article" date="2019" name="Int. J. Syst. Evol. Microbiol.">
        <title>The Global Catalogue of Microorganisms (GCM) 10K type strain sequencing project: providing services to taxonomists for standard genome sequencing and annotation.</title>
        <authorList>
            <consortium name="The Broad Institute Genomics Platform"/>
            <consortium name="The Broad Institute Genome Sequencing Center for Infectious Disease"/>
            <person name="Wu L."/>
            <person name="Ma J."/>
        </authorList>
    </citation>
    <scope>NUCLEOTIDE SEQUENCE [LARGE SCALE GENOMIC DNA]</scope>
    <source>
        <strain evidence="3">CGMCC 1.12404</strain>
    </source>
</reference>
<evidence type="ECO:0000313" key="3">
    <source>
        <dbReference type="Proteomes" id="UP000617979"/>
    </source>
</evidence>
<accession>A0ABQ1GB89</accession>
<evidence type="ECO:0000256" key="1">
    <source>
        <dbReference type="SAM" id="MobiDB-lite"/>
    </source>
</evidence>
<feature type="region of interest" description="Disordered" evidence="1">
    <location>
        <begin position="33"/>
        <end position="61"/>
    </location>
</feature>
<name>A0ABQ1GB89_9BACL</name>
<keyword evidence="3" id="KW-1185">Reference proteome</keyword>
<organism evidence="2 3">
    <name type="scientific">Kroppenstedtia guangzhouensis</name>
    <dbReference type="NCBI Taxonomy" id="1274356"/>
    <lineage>
        <taxon>Bacteria</taxon>
        <taxon>Bacillati</taxon>
        <taxon>Bacillota</taxon>
        <taxon>Bacilli</taxon>
        <taxon>Bacillales</taxon>
        <taxon>Thermoactinomycetaceae</taxon>
        <taxon>Kroppenstedtia</taxon>
    </lineage>
</organism>
<dbReference type="Proteomes" id="UP000617979">
    <property type="component" value="Unassembled WGS sequence"/>
</dbReference>
<gene>
    <name evidence="2" type="ORF">GCM10007416_11720</name>
</gene>
<proteinExistence type="predicted"/>